<dbReference type="AlphaFoldDB" id="L8GFN3"/>
<name>L8GFN3_ACACF</name>
<evidence type="ECO:0000256" key="1">
    <source>
        <dbReference type="ARBA" id="ARBA00022614"/>
    </source>
</evidence>
<dbReference type="PROSITE" id="PS51450">
    <property type="entry name" value="LRR"/>
    <property type="match status" value="3"/>
</dbReference>
<dbReference type="Proteomes" id="UP000011083">
    <property type="component" value="Unassembled WGS sequence"/>
</dbReference>
<proteinExistence type="predicted"/>
<dbReference type="GeneID" id="14912350"/>
<dbReference type="InterPro" id="IPR050216">
    <property type="entry name" value="LRR_domain-containing"/>
</dbReference>
<evidence type="ECO:0000313" key="4">
    <source>
        <dbReference type="EMBL" id="ELR11900.1"/>
    </source>
</evidence>
<feature type="region of interest" description="Disordered" evidence="3">
    <location>
        <begin position="177"/>
        <end position="236"/>
    </location>
</feature>
<dbReference type="RefSeq" id="XP_004333913.1">
    <property type="nucleotide sequence ID" value="XM_004333865.1"/>
</dbReference>
<evidence type="ECO:0000256" key="2">
    <source>
        <dbReference type="ARBA" id="ARBA00022737"/>
    </source>
</evidence>
<dbReference type="PANTHER" id="PTHR48051:SF1">
    <property type="entry name" value="RAS SUPPRESSOR PROTEIN 1"/>
    <property type="match status" value="1"/>
</dbReference>
<evidence type="ECO:0000313" key="5">
    <source>
        <dbReference type="Proteomes" id="UP000011083"/>
    </source>
</evidence>
<dbReference type="EMBL" id="KB008146">
    <property type="protein sequence ID" value="ELR11900.1"/>
    <property type="molecule type" value="Genomic_DNA"/>
</dbReference>
<protein>
    <submittedName>
        <fullName evidence="4">Leucine rich repeat domain containing protein</fullName>
    </submittedName>
</protein>
<dbReference type="SMART" id="SM00369">
    <property type="entry name" value="LRR_TYP"/>
    <property type="match status" value="5"/>
</dbReference>
<evidence type="ECO:0000256" key="3">
    <source>
        <dbReference type="SAM" id="MobiDB-lite"/>
    </source>
</evidence>
<sequence>MHREEVDLSLRSLDSEMLDAVWPQVEEHAGKLVCLSLDNNLLHRVPTSLCHFHQLRWLHLNDNRLAQVPEAVMALTQLEVLHLQHNCISSLPPAISSLRSLSTLSLYANRISELPDEIGDLPALESLLLSNNRLTSLPSSIYRLTSLQDLAIDHNRLTSLPPGSDCWRHRFDRLGLQPTADPPRRLRHPHAAQPPEPLLERQSAALAPRRCPLHVHSRPRAVRAAPQPHRPGPALR</sequence>
<keyword evidence="1" id="KW-0433">Leucine-rich repeat</keyword>
<dbReference type="InterPro" id="IPR001611">
    <property type="entry name" value="Leu-rich_rpt"/>
</dbReference>
<dbReference type="InterPro" id="IPR003591">
    <property type="entry name" value="Leu-rich_rpt_typical-subtyp"/>
</dbReference>
<keyword evidence="2" id="KW-0677">Repeat</keyword>
<dbReference type="Gene3D" id="3.80.10.10">
    <property type="entry name" value="Ribonuclease Inhibitor"/>
    <property type="match status" value="1"/>
</dbReference>
<dbReference type="VEuPathDB" id="AmoebaDB:ACA1_274870"/>
<reference evidence="4 5" key="1">
    <citation type="journal article" date="2013" name="Genome Biol.">
        <title>Genome of Acanthamoeba castellanii highlights extensive lateral gene transfer and early evolution of tyrosine kinase signaling.</title>
        <authorList>
            <person name="Clarke M."/>
            <person name="Lohan A.J."/>
            <person name="Liu B."/>
            <person name="Lagkouvardos I."/>
            <person name="Roy S."/>
            <person name="Zafar N."/>
            <person name="Bertelli C."/>
            <person name="Schilde C."/>
            <person name="Kianianmomeni A."/>
            <person name="Burglin T.R."/>
            <person name="Frech C."/>
            <person name="Turcotte B."/>
            <person name="Kopec K.O."/>
            <person name="Synnott J.M."/>
            <person name="Choo C."/>
            <person name="Paponov I."/>
            <person name="Finkler A."/>
            <person name="Soon Heng Tan C."/>
            <person name="Hutchins A.P."/>
            <person name="Weinmeier T."/>
            <person name="Rattei T."/>
            <person name="Chu J.S."/>
            <person name="Gimenez G."/>
            <person name="Irimia M."/>
            <person name="Rigden D.J."/>
            <person name="Fitzpatrick D.A."/>
            <person name="Lorenzo-Morales J."/>
            <person name="Bateman A."/>
            <person name="Chiu C.H."/>
            <person name="Tang P."/>
            <person name="Hegemann P."/>
            <person name="Fromm H."/>
            <person name="Raoult D."/>
            <person name="Greub G."/>
            <person name="Miranda-Saavedra D."/>
            <person name="Chen N."/>
            <person name="Nash P."/>
            <person name="Ginger M.L."/>
            <person name="Horn M."/>
            <person name="Schaap P."/>
            <person name="Caler L."/>
            <person name="Loftus B."/>
        </authorList>
    </citation>
    <scope>NUCLEOTIDE SEQUENCE [LARGE SCALE GENOMIC DNA]</scope>
    <source>
        <strain evidence="4 5">Neff</strain>
    </source>
</reference>
<gene>
    <name evidence="4" type="ORF">ACA1_274870</name>
</gene>
<dbReference type="InterPro" id="IPR032675">
    <property type="entry name" value="LRR_dom_sf"/>
</dbReference>
<accession>L8GFN3</accession>
<dbReference type="Pfam" id="PF00560">
    <property type="entry name" value="LRR_1"/>
    <property type="match status" value="1"/>
</dbReference>
<dbReference type="Pfam" id="PF13855">
    <property type="entry name" value="LRR_8"/>
    <property type="match status" value="1"/>
</dbReference>
<dbReference type="STRING" id="1257118.L8GFN3"/>
<keyword evidence="5" id="KW-1185">Reference proteome</keyword>
<dbReference type="OrthoDB" id="1728874at2759"/>
<organism evidence="4 5">
    <name type="scientific">Acanthamoeba castellanii (strain ATCC 30010 / Neff)</name>
    <dbReference type="NCBI Taxonomy" id="1257118"/>
    <lineage>
        <taxon>Eukaryota</taxon>
        <taxon>Amoebozoa</taxon>
        <taxon>Discosea</taxon>
        <taxon>Longamoebia</taxon>
        <taxon>Centramoebida</taxon>
        <taxon>Acanthamoebidae</taxon>
        <taxon>Acanthamoeba</taxon>
    </lineage>
</organism>
<dbReference type="GO" id="GO:0005737">
    <property type="term" value="C:cytoplasm"/>
    <property type="evidence" value="ECO:0007669"/>
    <property type="project" value="TreeGrafter"/>
</dbReference>
<feature type="compositionally biased region" description="Basic residues" evidence="3">
    <location>
        <begin position="211"/>
        <end position="221"/>
    </location>
</feature>
<dbReference type="SUPFAM" id="SSF52058">
    <property type="entry name" value="L domain-like"/>
    <property type="match status" value="1"/>
</dbReference>
<dbReference type="SMART" id="SM00364">
    <property type="entry name" value="LRR_BAC"/>
    <property type="match status" value="4"/>
</dbReference>
<dbReference type="KEGG" id="acan:ACA1_274870"/>
<dbReference type="PANTHER" id="PTHR48051">
    <property type="match status" value="1"/>
</dbReference>